<keyword evidence="3 5" id="KW-0238">DNA-binding</keyword>
<dbReference type="GO" id="GO:0003677">
    <property type="term" value="F:DNA binding"/>
    <property type="evidence" value="ECO:0007669"/>
    <property type="project" value="UniProtKB-UniRule"/>
</dbReference>
<evidence type="ECO:0000256" key="6">
    <source>
        <dbReference type="SAM" id="MobiDB-lite"/>
    </source>
</evidence>
<organism evidence="9 10">
    <name type="scientific">Roseiconus nitratireducens</name>
    <dbReference type="NCBI Taxonomy" id="2605748"/>
    <lineage>
        <taxon>Bacteria</taxon>
        <taxon>Pseudomonadati</taxon>
        <taxon>Planctomycetota</taxon>
        <taxon>Planctomycetia</taxon>
        <taxon>Pirellulales</taxon>
        <taxon>Pirellulaceae</taxon>
        <taxon>Roseiconus</taxon>
    </lineage>
</organism>
<evidence type="ECO:0000256" key="2">
    <source>
        <dbReference type="ARBA" id="ARBA00022908"/>
    </source>
</evidence>
<dbReference type="Pfam" id="PF00589">
    <property type="entry name" value="Phage_integrase"/>
    <property type="match status" value="1"/>
</dbReference>
<evidence type="ECO:0000259" key="7">
    <source>
        <dbReference type="PROSITE" id="PS51898"/>
    </source>
</evidence>
<dbReference type="PROSITE" id="PS51900">
    <property type="entry name" value="CB"/>
    <property type="match status" value="1"/>
</dbReference>
<dbReference type="EMBL" id="VWOX01000023">
    <property type="protein sequence ID" value="KAA5538995.1"/>
    <property type="molecule type" value="Genomic_DNA"/>
</dbReference>
<dbReference type="PANTHER" id="PTHR30349:SF41">
    <property type="entry name" value="INTEGRASE_RECOMBINASE PROTEIN MJ0367-RELATED"/>
    <property type="match status" value="1"/>
</dbReference>
<dbReference type="Gene3D" id="1.10.443.10">
    <property type="entry name" value="Intergrase catalytic core"/>
    <property type="match status" value="1"/>
</dbReference>
<dbReference type="InterPro" id="IPR011010">
    <property type="entry name" value="DNA_brk_join_enz"/>
</dbReference>
<evidence type="ECO:0000313" key="10">
    <source>
        <dbReference type="Proteomes" id="UP000324479"/>
    </source>
</evidence>
<feature type="domain" description="Tyr recombinase" evidence="7">
    <location>
        <begin position="153"/>
        <end position="336"/>
    </location>
</feature>
<dbReference type="Proteomes" id="UP000324479">
    <property type="component" value="Unassembled WGS sequence"/>
</dbReference>
<name>A0A5M6D1L9_9BACT</name>
<dbReference type="InterPro" id="IPR050090">
    <property type="entry name" value="Tyrosine_recombinase_XerCD"/>
</dbReference>
<evidence type="ECO:0000259" key="8">
    <source>
        <dbReference type="PROSITE" id="PS51900"/>
    </source>
</evidence>
<evidence type="ECO:0000256" key="1">
    <source>
        <dbReference type="ARBA" id="ARBA00008857"/>
    </source>
</evidence>
<dbReference type="AlphaFoldDB" id="A0A5M6D1L9"/>
<dbReference type="PANTHER" id="PTHR30349">
    <property type="entry name" value="PHAGE INTEGRASE-RELATED"/>
    <property type="match status" value="1"/>
</dbReference>
<evidence type="ECO:0000256" key="3">
    <source>
        <dbReference type="ARBA" id="ARBA00023125"/>
    </source>
</evidence>
<accession>A0A5M6D1L9</accession>
<feature type="compositionally biased region" description="Basic and acidic residues" evidence="6">
    <location>
        <begin position="342"/>
        <end position="363"/>
    </location>
</feature>
<proteinExistence type="inferred from homology"/>
<comment type="similarity">
    <text evidence="1">Belongs to the 'phage' integrase family.</text>
</comment>
<sequence>MPSSGPGHFGRARFFPIRRGSLICAESAPGSLSVMSTAPSPRTLMSRYFVHLRMNNWSPRTIDRRSHSVGRFISWCGQRGIGTIAEITTESVEAYRRSLYHHRNERTGKPIRFSTRASYLSAIRHWLGWLCEQGWIEANPAALIELPKEEIRLPAAYLTLEQVEMLLGSVDLQTPAGLRDRAILETFYSTAIRRSELIALKLDDFNREQLLVTIRQGKGRKDRIVPIGKRAMQWIEKYLSDARPQLVHDDSETVFVTTRGNPFHPSNLTALVRCYLTGIGITKRGSCHMLRHTAATLMLEGDADLRSLQCMLGHKCLNTTQVYTHLTIKRLREVHRKSHPGYADREPEDRGGQSGEHPPESGR</sequence>
<dbReference type="InterPro" id="IPR002104">
    <property type="entry name" value="Integrase_catalytic"/>
</dbReference>
<gene>
    <name evidence="9" type="ORF">FYK55_25705</name>
</gene>
<feature type="region of interest" description="Disordered" evidence="6">
    <location>
        <begin position="334"/>
        <end position="363"/>
    </location>
</feature>
<dbReference type="InterPro" id="IPR010998">
    <property type="entry name" value="Integrase_recombinase_N"/>
</dbReference>
<dbReference type="Gene3D" id="1.10.150.130">
    <property type="match status" value="1"/>
</dbReference>
<keyword evidence="10" id="KW-1185">Reference proteome</keyword>
<dbReference type="InterPro" id="IPR044068">
    <property type="entry name" value="CB"/>
</dbReference>
<comment type="caution">
    <text evidence="9">The sequence shown here is derived from an EMBL/GenBank/DDBJ whole genome shotgun (WGS) entry which is preliminary data.</text>
</comment>
<dbReference type="GO" id="GO:0006310">
    <property type="term" value="P:DNA recombination"/>
    <property type="evidence" value="ECO:0007669"/>
    <property type="project" value="UniProtKB-KW"/>
</dbReference>
<protein>
    <submittedName>
        <fullName evidence="9">Tyrosine-type recombinase/integrase</fullName>
    </submittedName>
</protein>
<evidence type="ECO:0000313" key="9">
    <source>
        <dbReference type="EMBL" id="KAA5538995.1"/>
    </source>
</evidence>
<evidence type="ECO:0000256" key="5">
    <source>
        <dbReference type="PROSITE-ProRule" id="PRU01248"/>
    </source>
</evidence>
<keyword evidence="2" id="KW-0229">DNA integration</keyword>
<feature type="domain" description="Core-binding (CB)" evidence="8">
    <location>
        <begin position="39"/>
        <end position="131"/>
    </location>
</feature>
<dbReference type="SUPFAM" id="SSF56349">
    <property type="entry name" value="DNA breaking-rejoining enzymes"/>
    <property type="match status" value="1"/>
</dbReference>
<keyword evidence="4" id="KW-0233">DNA recombination</keyword>
<dbReference type="GO" id="GO:0015074">
    <property type="term" value="P:DNA integration"/>
    <property type="evidence" value="ECO:0007669"/>
    <property type="project" value="UniProtKB-KW"/>
</dbReference>
<dbReference type="InterPro" id="IPR013762">
    <property type="entry name" value="Integrase-like_cat_sf"/>
</dbReference>
<reference evidence="9 10" key="1">
    <citation type="submission" date="2019-08" db="EMBL/GenBank/DDBJ databases">
        <authorList>
            <person name="Dhanesh K."/>
            <person name="Kumar G."/>
            <person name="Sasikala C."/>
            <person name="Venkata Ramana C."/>
        </authorList>
    </citation>
    <scope>NUCLEOTIDE SEQUENCE [LARGE SCALE GENOMIC DNA]</scope>
    <source>
        <strain evidence="9 10">JC645</strain>
    </source>
</reference>
<evidence type="ECO:0000256" key="4">
    <source>
        <dbReference type="ARBA" id="ARBA00023172"/>
    </source>
</evidence>
<dbReference type="PROSITE" id="PS51898">
    <property type="entry name" value="TYR_RECOMBINASE"/>
    <property type="match status" value="1"/>
</dbReference>